<comment type="caution">
    <text evidence="1">The sequence shown here is derived from an EMBL/GenBank/DDBJ whole genome shotgun (WGS) entry which is preliminary data.</text>
</comment>
<dbReference type="AlphaFoldDB" id="A0A392SPX1"/>
<evidence type="ECO:0000313" key="1">
    <source>
        <dbReference type="EMBL" id="MCI50911.1"/>
    </source>
</evidence>
<name>A0A392SPX1_9FABA</name>
<dbReference type="EMBL" id="LXQA010423887">
    <property type="protein sequence ID" value="MCI50911.1"/>
    <property type="molecule type" value="Genomic_DNA"/>
</dbReference>
<proteinExistence type="predicted"/>
<protein>
    <submittedName>
        <fullName evidence="1">Uncharacterized protein</fullName>
    </submittedName>
</protein>
<organism evidence="1 2">
    <name type="scientific">Trifolium medium</name>
    <dbReference type="NCBI Taxonomy" id="97028"/>
    <lineage>
        <taxon>Eukaryota</taxon>
        <taxon>Viridiplantae</taxon>
        <taxon>Streptophyta</taxon>
        <taxon>Embryophyta</taxon>
        <taxon>Tracheophyta</taxon>
        <taxon>Spermatophyta</taxon>
        <taxon>Magnoliopsida</taxon>
        <taxon>eudicotyledons</taxon>
        <taxon>Gunneridae</taxon>
        <taxon>Pentapetalae</taxon>
        <taxon>rosids</taxon>
        <taxon>fabids</taxon>
        <taxon>Fabales</taxon>
        <taxon>Fabaceae</taxon>
        <taxon>Papilionoideae</taxon>
        <taxon>50 kb inversion clade</taxon>
        <taxon>NPAAA clade</taxon>
        <taxon>Hologalegina</taxon>
        <taxon>IRL clade</taxon>
        <taxon>Trifolieae</taxon>
        <taxon>Trifolium</taxon>
    </lineage>
</organism>
<evidence type="ECO:0000313" key="2">
    <source>
        <dbReference type="Proteomes" id="UP000265520"/>
    </source>
</evidence>
<reference evidence="1 2" key="1">
    <citation type="journal article" date="2018" name="Front. Plant Sci.">
        <title>Red Clover (Trifolium pratense) and Zigzag Clover (T. medium) - A Picture of Genomic Similarities and Differences.</title>
        <authorList>
            <person name="Dluhosova J."/>
            <person name="Istvanek J."/>
            <person name="Nedelnik J."/>
            <person name="Repkova J."/>
        </authorList>
    </citation>
    <scope>NUCLEOTIDE SEQUENCE [LARGE SCALE GENOMIC DNA]</scope>
    <source>
        <strain evidence="2">cv. 10/8</strain>
        <tissue evidence="1">Leaf</tissue>
    </source>
</reference>
<dbReference type="Proteomes" id="UP000265520">
    <property type="component" value="Unassembled WGS sequence"/>
</dbReference>
<accession>A0A392SPX1</accession>
<keyword evidence="2" id="KW-1185">Reference proteome</keyword>
<feature type="non-terminal residue" evidence="1">
    <location>
        <position position="50"/>
    </location>
</feature>
<sequence>MSGRRAQVDHISLSSENRLFSSFTITGLLSAYAKEQENGCAKVDARLVGE</sequence>